<dbReference type="SMART" id="SM00317">
    <property type="entry name" value="SET"/>
    <property type="match status" value="1"/>
</dbReference>
<evidence type="ECO:0000313" key="2">
    <source>
        <dbReference type="EMBL" id="KAF1829404.1"/>
    </source>
</evidence>
<dbReference type="AlphaFoldDB" id="A0A6A5K4K4"/>
<name>A0A6A5K4K4_9PLEO</name>
<dbReference type="InterPro" id="IPR001214">
    <property type="entry name" value="SET_dom"/>
</dbReference>
<dbReference type="PROSITE" id="PS50280">
    <property type="entry name" value="SET"/>
    <property type="match status" value="1"/>
</dbReference>
<accession>A0A6A5K4K4</accession>
<reference evidence="2" key="1">
    <citation type="submission" date="2020-01" db="EMBL/GenBank/DDBJ databases">
        <authorList>
            <consortium name="DOE Joint Genome Institute"/>
            <person name="Haridas S."/>
            <person name="Albert R."/>
            <person name="Binder M."/>
            <person name="Bloem J."/>
            <person name="Labutti K."/>
            <person name="Salamov A."/>
            <person name="Andreopoulos B."/>
            <person name="Baker S.E."/>
            <person name="Barry K."/>
            <person name="Bills G."/>
            <person name="Bluhm B.H."/>
            <person name="Cannon C."/>
            <person name="Castanera R."/>
            <person name="Culley D.E."/>
            <person name="Daum C."/>
            <person name="Ezra D."/>
            <person name="Gonzalez J.B."/>
            <person name="Henrissat B."/>
            <person name="Kuo A."/>
            <person name="Liang C."/>
            <person name="Lipzen A."/>
            <person name="Lutzoni F."/>
            <person name="Magnuson J."/>
            <person name="Mondo S."/>
            <person name="Nolan M."/>
            <person name="Ohm R."/>
            <person name="Pangilinan J."/>
            <person name="Park H.-J."/>
            <person name="Ramirez L."/>
            <person name="Alfaro M."/>
            <person name="Sun H."/>
            <person name="Tritt A."/>
            <person name="Yoshinaga Y."/>
            <person name="Zwiers L.-H."/>
            <person name="Turgeon B.G."/>
            <person name="Goodwin S.B."/>
            <person name="Spatafora J.W."/>
            <person name="Crous P.W."/>
            <person name="Grigoriev I.V."/>
        </authorList>
    </citation>
    <scope>NUCLEOTIDE SEQUENCE</scope>
    <source>
        <strain evidence="2">P77</strain>
    </source>
</reference>
<dbReference type="PANTHER" id="PTHR47332:SF6">
    <property type="entry name" value="SET DOMAIN-CONTAINING PROTEIN"/>
    <property type="match status" value="1"/>
</dbReference>
<evidence type="ECO:0000313" key="3">
    <source>
        <dbReference type="Proteomes" id="UP000800040"/>
    </source>
</evidence>
<dbReference type="CDD" id="cd20071">
    <property type="entry name" value="SET_SMYD"/>
    <property type="match status" value="1"/>
</dbReference>
<dbReference type="Gene3D" id="2.170.270.10">
    <property type="entry name" value="SET domain"/>
    <property type="match status" value="1"/>
</dbReference>
<dbReference type="OrthoDB" id="1028014at2759"/>
<keyword evidence="3" id="KW-1185">Reference proteome</keyword>
<dbReference type="EMBL" id="ML975445">
    <property type="protein sequence ID" value="KAF1829404.1"/>
    <property type="molecule type" value="Genomic_DNA"/>
</dbReference>
<gene>
    <name evidence="2" type="ORF">BDW02DRAFT_166968</name>
</gene>
<dbReference type="Pfam" id="PF00856">
    <property type="entry name" value="SET"/>
    <property type="match status" value="1"/>
</dbReference>
<evidence type="ECO:0000259" key="1">
    <source>
        <dbReference type="PROSITE" id="PS50280"/>
    </source>
</evidence>
<dbReference type="PANTHER" id="PTHR47332">
    <property type="entry name" value="SET DOMAIN-CONTAINING PROTEIN 5"/>
    <property type="match status" value="1"/>
</dbReference>
<feature type="domain" description="SET" evidence="1">
    <location>
        <begin position="149"/>
        <end position="295"/>
    </location>
</feature>
<organism evidence="2 3">
    <name type="scientific">Decorospora gaudefroyi</name>
    <dbReference type="NCBI Taxonomy" id="184978"/>
    <lineage>
        <taxon>Eukaryota</taxon>
        <taxon>Fungi</taxon>
        <taxon>Dikarya</taxon>
        <taxon>Ascomycota</taxon>
        <taxon>Pezizomycotina</taxon>
        <taxon>Dothideomycetes</taxon>
        <taxon>Pleosporomycetidae</taxon>
        <taxon>Pleosporales</taxon>
        <taxon>Pleosporineae</taxon>
        <taxon>Pleosporaceae</taxon>
        <taxon>Decorospora</taxon>
    </lineage>
</organism>
<proteinExistence type="predicted"/>
<protein>
    <submittedName>
        <fullName evidence="2">SET domain-containing protein</fullName>
    </submittedName>
</protein>
<dbReference type="InterPro" id="IPR046341">
    <property type="entry name" value="SET_dom_sf"/>
</dbReference>
<dbReference type="Proteomes" id="UP000800040">
    <property type="component" value="Unassembled WGS sequence"/>
</dbReference>
<dbReference type="SUPFAM" id="SSF82199">
    <property type="entry name" value="SET domain"/>
    <property type="match status" value="1"/>
</dbReference>
<sequence>MKSAIGLSLVAGALTLSNEKTNFVAQQPLIRDACPSNAIIHNEECQPLPYDSSTTSTLAFQSNTTHILHTLDESRILASQTEDFPWTFWPECFSKKGGTEPYCVFSDQTFASGRGIFIVTTQTRAYAMLEKGAFSYPETLSRARHSSHPPFYTHDFPGKGRGLVANKTLQRGDQIFASMPILITDPELYSLATPDRLALLHRGISTLPVHTQSLFWALMGRSSTGDDPVDDRITTNNFEVRIDGAMQSALIPEIAMLNHDCRPNAAYFFDEETLTHFVHAIRPILPGEEITITYVNNELDRDTRVKRLETYWGFTCACSSCTAHPDLVRESDSRLQQIVSLQETLNDWSETSAALPAVVDLLVSLIEQERLYASLSTAYKHAAEVYSSFGMRWEAVRYARLSVELTMLDKGFADQDVNEMKMMAREPATSWSWKKRVGLKGRGCGCGKTH</sequence>
<dbReference type="InterPro" id="IPR053185">
    <property type="entry name" value="SET_domain_protein"/>
</dbReference>